<proteinExistence type="predicted"/>
<keyword evidence="1" id="KW-1133">Transmembrane helix</keyword>
<sequence length="66" mass="7313">MMKMKDWMIALIFIVMGLCCLSLSAINWLRTSSIGSYTVVLLKLCVIGTVPLAIGGGLVYYISKRR</sequence>
<dbReference type="AlphaFoldDB" id="A0A6G4A2T3"/>
<gene>
    <name evidence="2" type="ORF">GK047_21615</name>
</gene>
<evidence type="ECO:0000313" key="2">
    <source>
        <dbReference type="EMBL" id="NEW08598.1"/>
    </source>
</evidence>
<organism evidence="2">
    <name type="scientific">Paenibacillus sp. SYP-B3998</name>
    <dbReference type="NCBI Taxonomy" id="2678564"/>
    <lineage>
        <taxon>Bacteria</taxon>
        <taxon>Bacillati</taxon>
        <taxon>Bacillota</taxon>
        <taxon>Bacilli</taxon>
        <taxon>Bacillales</taxon>
        <taxon>Paenibacillaceae</taxon>
        <taxon>Paenibacillus</taxon>
    </lineage>
</organism>
<reference evidence="2" key="1">
    <citation type="submission" date="2020-02" db="EMBL/GenBank/DDBJ databases">
        <authorList>
            <person name="Shen X.-R."/>
            <person name="Zhang Y.-X."/>
        </authorList>
    </citation>
    <scope>NUCLEOTIDE SEQUENCE</scope>
    <source>
        <strain evidence="2">SYP-B3998</strain>
    </source>
</reference>
<dbReference type="RefSeq" id="WP_163951625.1">
    <property type="nucleotide sequence ID" value="NZ_JAAIKC010000010.1"/>
</dbReference>
<protein>
    <submittedName>
        <fullName evidence="2">Uncharacterized protein</fullName>
    </submittedName>
</protein>
<comment type="caution">
    <text evidence="2">The sequence shown here is derived from an EMBL/GenBank/DDBJ whole genome shotgun (WGS) entry which is preliminary data.</text>
</comment>
<accession>A0A6G4A2T3</accession>
<keyword evidence="1" id="KW-0812">Transmembrane</keyword>
<name>A0A6G4A2T3_9BACL</name>
<evidence type="ECO:0000256" key="1">
    <source>
        <dbReference type="SAM" id="Phobius"/>
    </source>
</evidence>
<keyword evidence="1" id="KW-0472">Membrane</keyword>
<dbReference type="EMBL" id="JAAIKC010000010">
    <property type="protein sequence ID" value="NEW08598.1"/>
    <property type="molecule type" value="Genomic_DNA"/>
</dbReference>
<feature type="transmembrane region" description="Helical" evidence="1">
    <location>
        <begin position="40"/>
        <end position="62"/>
    </location>
</feature>